<proteinExistence type="predicted"/>
<dbReference type="Pfam" id="PF05345">
    <property type="entry name" value="He_PIG"/>
    <property type="match status" value="1"/>
</dbReference>
<reference evidence="2 3" key="1">
    <citation type="journal article" date="2019" name="Int. J. Syst. Evol. Microbiol.">
        <title>The Global Catalogue of Microorganisms (GCM) 10K type strain sequencing project: providing services to taxonomists for standard genome sequencing and annotation.</title>
        <authorList>
            <consortium name="The Broad Institute Genomics Platform"/>
            <consortium name="The Broad Institute Genome Sequencing Center for Infectious Disease"/>
            <person name="Wu L."/>
            <person name="Ma J."/>
        </authorList>
    </citation>
    <scope>NUCLEOTIDE SEQUENCE [LARGE SCALE GENOMIC DNA]</scope>
    <source>
        <strain evidence="2 3">JCM 11813</strain>
    </source>
</reference>
<feature type="signal peptide" evidence="1">
    <location>
        <begin position="1"/>
        <end position="30"/>
    </location>
</feature>
<feature type="chain" id="PRO_5046377405" description="Ig-like domain repeat protein" evidence="1">
    <location>
        <begin position="31"/>
        <end position="1334"/>
    </location>
</feature>
<evidence type="ECO:0000313" key="2">
    <source>
        <dbReference type="EMBL" id="GAA1141195.1"/>
    </source>
</evidence>
<evidence type="ECO:0000313" key="3">
    <source>
        <dbReference type="Proteomes" id="UP001499979"/>
    </source>
</evidence>
<evidence type="ECO:0008006" key="4">
    <source>
        <dbReference type="Google" id="ProtNLM"/>
    </source>
</evidence>
<dbReference type="Proteomes" id="UP001499979">
    <property type="component" value="Unassembled WGS sequence"/>
</dbReference>
<gene>
    <name evidence="2" type="ORF">GCM10009606_20870</name>
</gene>
<dbReference type="RefSeq" id="WP_343907464.1">
    <property type="nucleotide sequence ID" value="NZ_BAAAJE010000007.1"/>
</dbReference>
<keyword evidence="3" id="KW-1185">Reference proteome</keyword>
<dbReference type="InterPro" id="IPR013783">
    <property type="entry name" value="Ig-like_fold"/>
</dbReference>
<dbReference type="EMBL" id="BAAAJE010000007">
    <property type="protein sequence ID" value="GAA1141195.1"/>
    <property type="molecule type" value="Genomic_DNA"/>
</dbReference>
<dbReference type="InterPro" id="IPR015919">
    <property type="entry name" value="Cadherin-like_sf"/>
</dbReference>
<dbReference type="SUPFAM" id="SSF49313">
    <property type="entry name" value="Cadherin-like"/>
    <property type="match status" value="1"/>
</dbReference>
<evidence type="ECO:0000256" key="1">
    <source>
        <dbReference type="SAM" id="SignalP"/>
    </source>
</evidence>
<accession>A0ABN1UDI5</accession>
<sequence length="1334" mass="131847">MPRALSCPRLLTVLALAVASLVVTPVRADAADTTVTTYDELAAAFAAGGTVVLAADIAASSSLATGGGGVTLDLNGHALTLHGAGSYNAGIGVAVGNPLTVTDSSPGAAGVLDTWGGDSSPGLGGYGNPPISPGLITIAGGTVRAHGGYDAAGIGGGIYQPGATVIVSGGRVEATGGDRGAGIGIGFQSHHRRESAGTVTVTGGTVVAQGGVSGAGIGGGDAIYQDATSRGGDGATVTITGGSVVAQGGSGGAGVGGGSGSGIGINGGSGGAVTVSGGTLEATGGQGAAGVGGGRGGLWFNSVVGDGGSGGTVAVSGDGVLIARGSAATSIGGGKGQDGPGDFGSLTSSGTVVVPAGAALTIPAGVTVDNAGTLRVAGDVNGAGTLRNSGRVERSATEALTTPLSVASVTGHHYLLEFDSLGVSDPEHGDLLVYADTVEAAHLAVPIPPTPAPVTFAGWATDAGTSVGDGTSLSALVAGHTADSPRSTLALRAGYDGPPAFTGLAGDTAFTIGTAGSVTLRTLAGPAATLSVEGSLPAGVTFTDRGDGTADIAGTPASGTAGSYPLTVTASNGRSPDATHDLVITVERISQDVRITGVPSLPLVEETFTPTVAGGASGNPVTLASTGACTVADDVVTFTRRGECTVTASQAGDDRYAPGSDSWTATVTGTAQSVAFTTSPATMIPPFPYRLADYVGASYVPAATATSGLPVFLNAVGEGCSWDGTTVTFVARGRCFVFAEQAGNDQYEPADSDQVITVLRGTPQIVFGSTPPSDPRIGGTYTPAATATSGETTSFAVSGGCTLDQGTVTFQHAGTCTLTASTAGSYDYYPTDAAQRIEVARDPQTLAFTSAPPTSARVGEGYAVSATSTASDLPVAFSANQEVCSVSGRTVLLTAAGTCTITAIQAGDGDRLPAAEVTQSFPVSRRLQQVTFTSMPPSEARIGDTYTVGVNAGASGQPVTLTTSSECTVSGRQVTLLHAGACVITAAQAGDANHEPAPPALQVVRVRRTPQVLSFASTPPTPARIGGIYAPQVTGGVAARIVLVAGGSCELVGQSVTFTHAGGCTVTAQQAGDDDHAPADPVSQQITVERLDSRLTVAVRGGRLVAELPVGSGLPAPQGDVRFAVDGVDVGSAPLVSAGGGIARADLDHQVPNGGRHRVSAEYDGGADYRGAAADVVRDDPTIVATVTSALPANAAGWYRTPVTVRFVCTATTGALLDPCPDPVVVDASDGDRVVTGTVRAADGGTASARVDGLHVDSTRPKVRIDGVPSGIVDRHPLLAVVCTDRVSDVRTCRLTRSRERVRADVVTWTYEATATDEAGNARRTTAQVLVRRR</sequence>
<comment type="caution">
    <text evidence="2">The sequence shown here is derived from an EMBL/GenBank/DDBJ whole genome shotgun (WGS) entry which is preliminary data.</text>
</comment>
<dbReference type="Gene3D" id="2.60.40.10">
    <property type="entry name" value="Immunoglobulins"/>
    <property type="match status" value="2"/>
</dbReference>
<keyword evidence="1" id="KW-0732">Signal</keyword>
<organism evidence="2 3">
    <name type="scientific">Nocardioides aquiterrae</name>
    <dbReference type="NCBI Taxonomy" id="203799"/>
    <lineage>
        <taxon>Bacteria</taxon>
        <taxon>Bacillati</taxon>
        <taxon>Actinomycetota</taxon>
        <taxon>Actinomycetes</taxon>
        <taxon>Propionibacteriales</taxon>
        <taxon>Nocardioidaceae</taxon>
        <taxon>Nocardioides</taxon>
    </lineage>
</organism>
<protein>
    <recommendedName>
        <fullName evidence="4">Ig-like domain repeat protein</fullName>
    </recommendedName>
</protein>
<name>A0ABN1UDI5_9ACTN</name>